<evidence type="ECO:0000256" key="1">
    <source>
        <dbReference type="ARBA" id="ARBA00007613"/>
    </source>
</evidence>
<accession>A0A518BYA4</accession>
<feature type="chain" id="PRO_5021742199" evidence="3">
    <location>
        <begin position="21"/>
        <end position="598"/>
    </location>
</feature>
<comment type="similarity">
    <text evidence="1">Belongs to the outer membrane factor (OMF) (TC 1.B.17) family.</text>
</comment>
<organism evidence="4 5">
    <name type="scientific">Mucisphaera calidilacus</name>
    <dbReference type="NCBI Taxonomy" id="2527982"/>
    <lineage>
        <taxon>Bacteria</taxon>
        <taxon>Pseudomonadati</taxon>
        <taxon>Planctomycetota</taxon>
        <taxon>Phycisphaerae</taxon>
        <taxon>Phycisphaerales</taxon>
        <taxon>Phycisphaeraceae</taxon>
        <taxon>Mucisphaera</taxon>
    </lineage>
</organism>
<dbReference type="Proteomes" id="UP000320386">
    <property type="component" value="Chromosome"/>
</dbReference>
<dbReference type="KEGG" id="mcad:Pan265_18180"/>
<feature type="region of interest" description="Disordered" evidence="2">
    <location>
        <begin position="48"/>
        <end position="96"/>
    </location>
</feature>
<evidence type="ECO:0000256" key="2">
    <source>
        <dbReference type="SAM" id="MobiDB-lite"/>
    </source>
</evidence>
<feature type="signal peptide" evidence="3">
    <location>
        <begin position="1"/>
        <end position="20"/>
    </location>
</feature>
<reference evidence="4 5" key="1">
    <citation type="submission" date="2019-02" db="EMBL/GenBank/DDBJ databases">
        <title>Deep-cultivation of Planctomycetes and their phenomic and genomic characterization uncovers novel biology.</title>
        <authorList>
            <person name="Wiegand S."/>
            <person name="Jogler M."/>
            <person name="Boedeker C."/>
            <person name="Pinto D."/>
            <person name="Vollmers J."/>
            <person name="Rivas-Marin E."/>
            <person name="Kohn T."/>
            <person name="Peeters S.H."/>
            <person name="Heuer A."/>
            <person name="Rast P."/>
            <person name="Oberbeckmann S."/>
            <person name="Bunk B."/>
            <person name="Jeske O."/>
            <person name="Meyerdierks A."/>
            <person name="Storesund J.E."/>
            <person name="Kallscheuer N."/>
            <person name="Luecker S."/>
            <person name="Lage O.M."/>
            <person name="Pohl T."/>
            <person name="Merkel B.J."/>
            <person name="Hornburger P."/>
            <person name="Mueller R.-W."/>
            <person name="Bruemmer F."/>
            <person name="Labrenz M."/>
            <person name="Spormann A.M."/>
            <person name="Op den Camp H."/>
            <person name="Overmann J."/>
            <person name="Amann R."/>
            <person name="Jetten M.S.M."/>
            <person name="Mascher T."/>
            <person name="Medema M.H."/>
            <person name="Devos D.P."/>
            <person name="Kaster A.-K."/>
            <person name="Ovreas L."/>
            <person name="Rohde M."/>
            <person name="Galperin M.Y."/>
            <person name="Jogler C."/>
        </authorList>
    </citation>
    <scope>NUCLEOTIDE SEQUENCE [LARGE SCALE GENOMIC DNA]</scope>
    <source>
        <strain evidence="4 5">Pan265</strain>
    </source>
</reference>
<dbReference type="OrthoDB" id="235971at2"/>
<dbReference type="SUPFAM" id="SSF56954">
    <property type="entry name" value="Outer membrane efflux proteins (OEP)"/>
    <property type="match status" value="1"/>
</dbReference>
<dbReference type="Gene3D" id="1.20.1600.10">
    <property type="entry name" value="Outer membrane efflux proteins (OEP)"/>
    <property type="match status" value="1"/>
</dbReference>
<keyword evidence="5" id="KW-1185">Reference proteome</keyword>
<feature type="compositionally biased region" description="Low complexity" evidence="2">
    <location>
        <begin position="79"/>
        <end position="93"/>
    </location>
</feature>
<dbReference type="AlphaFoldDB" id="A0A518BYA4"/>
<proteinExistence type="inferred from homology"/>
<evidence type="ECO:0000256" key="3">
    <source>
        <dbReference type="SAM" id="SignalP"/>
    </source>
</evidence>
<dbReference type="PANTHER" id="PTHR30203:SF33">
    <property type="entry name" value="BLR4455 PROTEIN"/>
    <property type="match status" value="1"/>
</dbReference>
<name>A0A518BYA4_9BACT</name>
<protein>
    <submittedName>
        <fullName evidence="4">Outer membrane efflux protein</fullName>
    </submittedName>
</protein>
<keyword evidence="3" id="KW-0732">Signal</keyword>
<dbReference type="PANTHER" id="PTHR30203">
    <property type="entry name" value="OUTER MEMBRANE CATION EFFLUX PROTEIN"/>
    <property type="match status" value="1"/>
</dbReference>
<dbReference type="InterPro" id="IPR003423">
    <property type="entry name" value="OMP_efflux"/>
</dbReference>
<dbReference type="Pfam" id="PF02321">
    <property type="entry name" value="OEP"/>
    <property type="match status" value="1"/>
</dbReference>
<evidence type="ECO:0000313" key="4">
    <source>
        <dbReference type="EMBL" id="QDU71959.1"/>
    </source>
</evidence>
<evidence type="ECO:0000313" key="5">
    <source>
        <dbReference type="Proteomes" id="UP000320386"/>
    </source>
</evidence>
<dbReference type="InterPro" id="IPR010131">
    <property type="entry name" value="MdtP/NodT-like"/>
</dbReference>
<dbReference type="GO" id="GO:0015562">
    <property type="term" value="F:efflux transmembrane transporter activity"/>
    <property type="evidence" value="ECO:0007669"/>
    <property type="project" value="InterPro"/>
</dbReference>
<gene>
    <name evidence="4" type="ORF">Pan265_18180</name>
</gene>
<dbReference type="RefSeq" id="WP_145446150.1">
    <property type="nucleotide sequence ID" value="NZ_CP036280.1"/>
</dbReference>
<dbReference type="EMBL" id="CP036280">
    <property type="protein sequence ID" value="QDU71959.1"/>
    <property type="molecule type" value="Genomic_DNA"/>
</dbReference>
<sequence length="598" mass="67031" precursor="true">MRSFLPACLGLVAAAFIALQLPGCSGYDSLDELDNELSGLIERERDLTLGTDASRGEPIDTIGQGRATQTPTQYDREPQSTNPTTNQLTTQPSGRQMRTGDALIYAEVASPLDPDNEYATRLDLEGLLAFAIANAPEYRRQKEVIFLQTLDLIIERHQWGPRFFNTTTARLQGDIPEAGDHEQALNLINDFTVSRRLPYGGDISATALVDYTNLLRKSSASTGSFGSQGTTLSLDLDLPLLRGAGKVAQESRIQAERDLIYAVRDFERFRREFLVDLSRSYFDLIAQQEQIENVRRQLISNERLAARFASLAEAGREAVFQAEDAQQTVLSNRNSLLNVEERYATAIDLLKLRLGMPITDPLILVPAEVLVPEPVLNVTQSVNTAMDNRLDLQTRRDRVDDTRRAVKVAENNMKADLDLDASLDLRTRSDRDFGGVNFDLGRGDYALGMTLGAPIDRRIEQAELRRSRVRLEQNERDFRVERDRVVLQVRDSIRGIDQARYTLELQTRGVQLNERRLEGVRLRERTLGPRDVIDAEEDLLEARNARDQAAANLRIRVLDYLLNTGQMRVAADGSWMPPGKLVPIDDATQTQPQPESGG</sequence>